<evidence type="ECO:0000313" key="3">
    <source>
        <dbReference type="EMBL" id="GLR64320.1"/>
    </source>
</evidence>
<dbReference type="PROSITE" id="PS00166">
    <property type="entry name" value="ENOYL_COA_HYDRATASE"/>
    <property type="match status" value="1"/>
</dbReference>
<dbReference type="InterPro" id="IPR029045">
    <property type="entry name" value="ClpP/crotonase-like_dom_sf"/>
</dbReference>
<sequence length="276" mass="29979">MSYKSEFGDAIDAASQPVLKELKDGVLWVTLNRPERLNAVSKPMYDELCCLLDEAETDPQVRVVVLTGAGRAFCVGADMKAHGAGTRTPYERREYLRGEQEVCRRLFNLTKPVISAVNGYALGAGAELALAADFMLMRDTAQWGLPETGLGAFIGGGISWLLPARLGLAKAKELVLLGERLNGSQAVANGLAQRCFVAESEQDFQKQVQDFALQLASKAPVSVALAIQQLNSAGQRSFDDALIAELEGMMFCSTTQDWQEGVDAFAEKRKPKFIGQ</sequence>
<gene>
    <name evidence="3" type="ORF">GCM10007878_17580</name>
</gene>
<accession>A0ABQ5ZZ65</accession>
<proteinExistence type="inferred from homology"/>
<dbReference type="EMBL" id="BSOR01000029">
    <property type="protein sequence ID" value="GLR64320.1"/>
    <property type="molecule type" value="Genomic_DNA"/>
</dbReference>
<dbReference type="RefSeq" id="WP_051610260.1">
    <property type="nucleotide sequence ID" value="NZ_BSOR01000029.1"/>
</dbReference>
<comment type="similarity">
    <text evidence="1 2">Belongs to the enoyl-CoA hydratase/isomerase family.</text>
</comment>
<organism evidence="3 4">
    <name type="scientific">Marinospirillum insulare</name>
    <dbReference type="NCBI Taxonomy" id="217169"/>
    <lineage>
        <taxon>Bacteria</taxon>
        <taxon>Pseudomonadati</taxon>
        <taxon>Pseudomonadota</taxon>
        <taxon>Gammaproteobacteria</taxon>
        <taxon>Oceanospirillales</taxon>
        <taxon>Oceanospirillaceae</taxon>
        <taxon>Marinospirillum</taxon>
    </lineage>
</organism>
<dbReference type="Gene3D" id="3.90.226.10">
    <property type="entry name" value="2-enoyl-CoA Hydratase, Chain A, domain 1"/>
    <property type="match status" value="1"/>
</dbReference>
<name>A0ABQ5ZZ65_9GAMM</name>
<dbReference type="SUPFAM" id="SSF52096">
    <property type="entry name" value="ClpP/crotonase"/>
    <property type="match status" value="1"/>
</dbReference>
<comment type="caution">
    <text evidence="3">The sequence shown here is derived from an EMBL/GenBank/DDBJ whole genome shotgun (WGS) entry which is preliminary data.</text>
</comment>
<protein>
    <submittedName>
        <fullName evidence="3">Enoyl-CoA hydratase</fullName>
    </submittedName>
</protein>
<dbReference type="InterPro" id="IPR018376">
    <property type="entry name" value="Enoyl-CoA_hyd/isom_CS"/>
</dbReference>
<reference evidence="4" key="1">
    <citation type="journal article" date="2019" name="Int. J. Syst. Evol. Microbiol.">
        <title>The Global Catalogue of Microorganisms (GCM) 10K type strain sequencing project: providing services to taxonomists for standard genome sequencing and annotation.</title>
        <authorList>
            <consortium name="The Broad Institute Genomics Platform"/>
            <consortium name="The Broad Institute Genome Sequencing Center for Infectious Disease"/>
            <person name="Wu L."/>
            <person name="Ma J."/>
        </authorList>
    </citation>
    <scope>NUCLEOTIDE SEQUENCE [LARGE SCALE GENOMIC DNA]</scope>
    <source>
        <strain evidence="4">NBRC 100033</strain>
    </source>
</reference>
<evidence type="ECO:0000256" key="1">
    <source>
        <dbReference type="ARBA" id="ARBA00005254"/>
    </source>
</evidence>
<evidence type="ECO:0000313" key="4">
    <source>
        <dbReference type="Proteomes" id="UP001156682"/>
    </source>
</evidence>
<dbReference type="PANTHER" id="PTHR11941:SF54">
    <property type="entry name" value="ENOYL-COA HYDRATASE, MITOCHONDRIAL"/>
    <property type="match status" value="1"/>
</dbReference>
<dbReference type="InterPro" id="IPR001753">
    <property type="entry name" value="Enoyl-CoA_hydra/iso"/>
</dbReference>
<dbReference type="Proteomes" id="UP001156682">
    <property type="component" value="Unassembled WGS sequence"/>
</dbReference>
<dbReference type="PANTHER" id="PTHR11941">
    <property type="entry name" value="ENOYL-COA HYDRATASE-RELATED"/>
    <property type="match status" value="1"/>
</dbReference>
<dbReference type="CDD" id="cd06558">
    <property type="entry name" value="crotonase-like"/>
    <property type="match status" value="1"/>
</dbReference>
<keyword evidence="4" id="KW-1185">Reference proteome</keyword>
<dbReference type="Pfam" id="PF00378">
    <property type="entry name" value="ECH_1"/>
    <property type="match status" value="1"/>
</dbReference>
<evidence type="ECO:0000256" key="2">
    <source>
        <dbReference type="RuleBase" id="RU003707"/>
    </source>
</evidence>